<proteinExistence type="predicted"/>
<evidence type="ECO:0000313" key="2">
    <source>
        <dbReference type="EMBL" id="MDI5891221.1"/>
    </source>
</evidence>
<keyword evidence="1" id="KW-0732">Signal</keyword>
<keyword evidence="3" id="KW-1185">Reference proteome</keyword>
<protein>
    <submittedName>
        <fullName evidence="2">Uncharacterized protein</fullName>
    </submittedName>
</protein>
<feature type="signal peptide" evidence="1">
    <location>
        <begin position="1"/>
        <end position="23"/>
    </location>
</feature>
<dbReference type="Proteomes" id="UP001225957">
    <property type="component" value="Unassembled WGS sequence"/>
</dbReference>
<evidence type="ECO:0000313" key="3">
    <source>
        <dbReference type="Proteomes" id="UP001225957"/>
    </source>
</evidence>
<gene>
    <name evidence="2" type="ORF">QLQ83_08945</name>
</gene>
<feature type="chain" id="PRO_5047256357" evidence="1">
    <location>
        <begin position="24"/>
        <end position="292"/>
    </location>
</feature>
<comment type="caution">
    <text evidence="2">The sequence shown here is derived from an EMBL/GenBank/DDBJ whole genome shotgun (WGS) entry which is preliminary data.</text>
</comment>
<sequence>MKCRAVLKISACLLLLPAATASANADFIVKFATSTTQGIFDDGNNNLSDGRPDGACGVGFGDVPLATDNDASSSDPGDIYASTASNGLGAAQLYTSFPTLSLLRVYFGGFGGNCPATNVYENNNGSPWGFFNGETALWIEASSFVWIDANGLAIDDGPPRPIGPILDPDSSGTLGTEIETIDFLLKSLVLKANVERNAEIATAVAGRLDGFNRSRSDYDKEARSMVSETLDRAAKAAGWCDDAIAAFRAAQDDSDALIREARRGVAQETCAAAATLAGQVRLARDVERSIGE</sequence>
<accession>A0ABT6UZW6</accession>
<dbReference type="EMBL" id="JASCQP010000024">
    <property type="protein sequence ID" value="MDI5891221.1"/>
    <property type="molecule type" value="Genomic_DNA"/>
</dbReference>
<organism evidence="2 3">
    <name type="scientific">Halomonas rhizosphaerae</name>
    <dbReference type="NCBI Taxonomy" id="3043296"/>
    <lineage>
        <taxon>Bacteria</taxon>
        <taxon>Pseudomonadati</taxon>
        <taxon>Pseudomonadota</taxon>
        <taxon>Gammaproteobacteria</taxon>
        <taxon>Oceanospirillales</taxon>
        <taxon>Halomonadaceae</taxon>
        <taxon>Halomonas</taxon>
    </lineage>
</organism>
<reference evidence="2 3" key="1">
    <citation type="submission" date="2023-04" db="EMBL/GenBank/DDBJ databases">
        <title>Halomonas strains isolated from rhizosphere soil.</title>
        <authorList>
            <person name="Xu L."/>
            <person name="Sun J.-Q."/>
        </authorList>
    </citation>
    <scope>NUCLEOTIDE SEQUENCE [LARGE SCALE GENOMIC DNA]</scope>
    <source>
        <strain evidence="2 3">LR5S20</strain>
    </source>
</reference>
<name>A0ABT6UZW6_9GAMM</name>
<evidence type="ECO:0000256" key="1">
    <source>
        <dbReference type="SAM" id="SignalP"/>
    </source>
</evidence>
<dbReference type="RefSeq" id="WP_282735177.1">
    <property type="nucleotide sequence ID" value="NZ_JASCQP010000024.1"/>
</dbReference>